<dbReference type="PANTHER" id="PTHR34387:SF2">
    <property type="entry name" value="SLR1258 PROTEIN"/>
    <property type="match status" value="1"/>
</dbReference>
<dbReference type="OrthoDB" id="7583059at2"/>
<name>A0A2U0SE73_9SPHN</name>
<gene>
    <name evidence="1" type="ORF">DD559_10430</name>
</gene>
<dbReference type="GO" id="GO:0006974">
    <property type="term" value="P:DNA damage response"/>
    <property type="evidence" value="ECO:0007669"/>
    <property type="project" value="TreeGrafter"/>
</dbReference>
<dbReference type="InterPro" id="IPR007497">
    <property type="entry name" value="SIMPL/DUF541"/>
</dbReference>
<accession>A0A2U0SE73</accession>
<dbReference type="Gene3D" id="3.30.70.2970">
    <property type="entry name" value="Protein of unknown function (DUF541), domain 2"/>
    <property type="match status" value="1"/>
</dbReference>
<evidence type="ECO:0000313" key="1">
    <source>
        <dbReference type="EMBL" id="PVX29682.1"/>
    </source>
</evidence>
<reference evidence="1 2" key="1">
    <citation type="submission" date="2018-05" db="EMBL/GenBank/DDBJ databases">
        <title>Description of Sphingomonas pokkalii sp nov, isolated from the rhizosphere of saline tolerant pokkali rice and its draft genome analysis.</title>
        <authorList>
            <person name="Menon R."/>
            <person name="Kumari S."/>
            <person name="Rameshkumar N."/>
        </authorList>
    </citation>
    <scope>NUCLEOTIDE SEQUENCE [LARGE SCALE GENOMIC DNA]</scope>
    <source>
        <strain evidence="1 2">L3B27</strain>
    </source>
</reference>
<keyword evidence="2" id="KW-1185">Reference proteome</keyword>
<dbReference type="Proteomes" id="UP000245890">
    <property type="component" value="Unassembled WGS sequence"/>
</dbReference>
<dbReference type="AlphaFoldDB" id="A0A2U0SE73"/>
<evidence type="ECO:0008006" key="3">
    <source>
        <dbReference type="Google" id="ProtNLM"/>
    </source>
</evidence>
<protein>
    <recommendedName>
        <fullName evidence="3">SIMPL domain-containing protein</fullName>
    </recommendedName>
</protein>
<sequence length="287" mass="29855">MVTLPLRSVTMGWWRRRGSCVYRDRERAYAAAIKGRESMRLLVAFGMSCLAIPAHAQQPPTLPPSIQVVGVGTVSTKPDQAILVYWVAGEGKTADAASADLAAKQKAITAGLAGLLGADLQLTSGEVSVMETRSPKCDGPGNYNNRPRLSDGDCALTGFIATLQGTARTRVVEKAGTAAGLAARLGARDARISGFQLSDPAAAQRRATAAAIANARSQAEAMAAGAGVRLGELLSLSDQSGRNEVIVTGAASRMVAPPPPPAPVEIAITPRPLETQARVYAQFAIGR</sequence>
<dbReference type="Pfam" id="PF04402">
    <property type="entry name" value="SIMPL"/>
    <property type="match status" value="1"/>
</dbReference>
<organism evidence="1 2">
    <name type="scientific">Sphingomonas pokkalii</name>
    <dbReference type="NCBI Taxonomy" id="2175090"/>
    <lineage>
        <taxon>Bacteria</taxon>
        <taxon>Pseudomonadati</taxon>
        <taxon>Pseudomonadota</taxon>
        <taxon>Alphaproteobacteria</taxon>
        <taxon>Sphingomonadales</taxon>
        <taxon>Sphingomonadaceae</taxon>
        <taxon>Sphingomonas</taxon>
    </lineage>
</organism>
<proteinExistence type="predicted"/>
<evidence type="ECO:0000313" key="2">
    <source>
        <dbReference type="Proteomes" id="UP000245890"/>
    </source>
</evidence>
<comment type="caution">
    <text evidence="1">The sequence shown here is derived from an EMBL/GenBank/DDBJ whole genome shotgun (WGS) entry which is preliminary data.</text>
</comment>
<dbReference type="PANTHER" id="PTHR34387">
    <property type="entry name" value="SLR1258 PROTEIN"/>
    <property type="match status" value="1"/>
</dbReference>
<dbReference type="InterPro" id="IPR052022">
    <property type="entry name" value="26kDa_periplasmic_antigen"/>
</dbReference>
<dbReference type="Gene3D" id="3.30.110.170">
    <property type="entry name" value="Protein of unknown function (DUF541), domain 1"/>
    <property type="match status" value="1"/>
</dbReference>
<dbReference type="EMBL" id="QENQ01000001">
    <property type="protein sequence ID" value="PVX29682.1"/>
    <property type="molecule type" value="Genomic_DNA"/>
</dbReference>